<proteinExistence type="predicted"/>
<dbReference type="Proteomes" id="UP001162164">
    <property type="component" value="Unassembled WGS sequence"/>
</dbReference>
<dbReference type="InterPro" id="IPR011990">
    <property type="entry name" value="TPR-like_helical_dom_sf"/>
</dbReference>
<dbReference type="SUPFAM" id="SSF48452">
    <property type="entry name" value="TPR-like"/>
    <property type="match status" value="1"/>
</dbReference>
<protein>
    <recommendedName>
        <fullName evidence="3">Factor VIII intron 22 protein</fullName>
    </recommendedName>
</protein>
<keyword evidence="2" id="KW-1185">Reference proteome</keyword>
<organism evidence="1 2">
    <name type="scientific">Molorchus minor</name>
    <dbReference type="NCBI Taxonomy" id="1323400"/>
    <lineage>
        <taxon>Eukaryota</taxon>
        <taxon>Metazoa</taxon>
        <taxon>Ecdysozoa</taxon>
        <taxon>Arthropoda</taxon>
        <taxon>Hexapoda</taxon>
        <taxon>Insecta</taxon>
        <taxon>Pterygota</taxon>
        <taxon>Neoptera</taxon>
        <taxon>Endopterygota</taxon>
        <taxon>Coleoptera</taxon>
        <taxon>Polyphaga</taxon>
        <taxon>Cucujiformia</taxon>
        <taxon>Chrysomeloidea</taxon>
        <taxon>Cerambycidae</taxon>
        <taxon>Lamiinae</taxon>
        <taxon>Monochamini</taxon>
        <taxon>Molorchus</taxon>
    </lineage>
</organism>
<evidence type="ECO:0008006" key="3">
    <source>
        <dbReference type="Google" id="ProtNLM"/>
    </source>
</evidence>
<name>A0ABQ9JBM3_9CUCU</name>
<dbReference type="EMBL" id="JAPWTJ010000887">
    <property type="protein sequence ID" value="KAJ8975038.1"/>
    <property type="molecule type" value="Genomic_DNA"/>
</dbReference>
<dbReference type="PANTHER" id="PTHR16797">
    <property type="entry name" value="FACTOR VIII-ASSOCIATED GENE 1"/>
    <property type="match status" value="1"/>
</dbReference>
<evidence type="ECO:0000313" key="1">
    <source>
        <dbReference type="EMBL" id="KAJ8975038.1"/>
    </source>
</evidence>
<sequence>MSSETTDSEILDQYRNISNKLKKRFLRKPNVTEACESFINLAKQCEINELPAYAGLCWIAAARCEGSLSNNTRRDYLLNTLCEQFLKAEETDYQLGCSGVSGENLQAGLSCYSHAASRFPENSTIPIGLNLEIVEFLKKIYRSEYIQNYLESSIKLSEGRSDTNIYCLKLLAAHFVDIGDYLAALETYLEIFRLLEKLPTNSSRCEILLKCEINCSTKLSPNLAKLLEKYTWGDKSDKSLKACKMTEKMFLLLQSLVTICQSLDTSSLVDLESEFWNVLPKQEKELLRILVRIYQP</sequence>
<gene>
    <name evidence="1" type="ORF">NQ317_008978</name>
</gene>
<reference evidence="1" key="1">
    <citation type="journal article" date="2023" name="Insect Mol. Biol.">
        <title>Genome sequencing provides insights into the evolution of gene families encoding plant cell wall-degrading enzymes in longhorned beetles.</title>
        <authorList>
            <person name="Shin N.R."/>
            <person name="Okamura Y."/>
            <person name="Kirsch R."/>
            <person name="Pauchet Y."/>
        </authorList>
    </citation>
    <scope>NUCLEOTIDE SEQUENCE</scope>
    <source>
        <strain evidence="1">MMC_N1</strain>
    </source>
</reference>
<accession>A0ABQ9JBM3</accession>
<dbReference type="PANTHER" id="PTHR16797:SF4">
    <property type="entry name" value="40-KDA HUNTINGTIN-ASSOCIATED PROTEIN"/>
    <property type="match status" value="1"/>
</dbReference>
<evidence type="ECO:0000313" key="2">
    <source>
        <dbReference type="Proteomes" id="UP001162164"/>
    </source>
</evidence>
<dbReference type="InterPro" id="IPR039494">
    <property type="entry name" value="F8A"/>
</dbReference>
<comment type="caution">
    <text evidence="1">The sequence shown here is derived from an EMBL/GenBank/DDBJ whole genome shotgun (WGS) entry which is preliminary data.</text>
</comment>